<dbReference type="AlphaFoldDB" id="A0A0K2U2E4"/>
<dbReference type="Pfam" id="PF26080">
    <property type="entry name" value="CUB_animal"/>
    <property type="match status" value="1"/>
</dbReference>
<dbReference type="PANTHER" id="PTHR33236:SF4">
    <property type="entry name" value="CUB DOMAIN-CONTAINING PROTEIN"/>
    <property type="match status" value="1"/>
</dbReference>
<dbReference type="OrthoDB" id="6479909at2759"/>
<name>A0A0K2U2E4_LEPSM</name>
<reference evidence="2" key="1">
    <citation type="submission" date="2014-05" db="EMBL/GenBank/DDBJ databases">
        <authorList>
            <person name="Chronopoulou M."/>
        </authorList>
    </citation>
    <scope>NUCLEOTIDE SEQUENCE</scope>
    <source>
        <tissue evidence="2">Whole organism</tissue>
    </source>
</reference>
<feature type="domain" description="CUB" evidence="1">
    <location>
        <begin position="96"/>
        <end position="245"/>
    </location>
</feature>
<protein>
    <submittedName>
        <fullName evidence="2">Putative LOC100883843 [Megachile rotundata]</fullName>
    </submittedName>
</protein>
<organism evidence="2">
    <name type="scientific">Lepeophtheirus salmonis</name>
    <name type="common">Salmon louse</name>
    <name type="synonym">Caligus salmonis</name>
    <dbReference type="NCBI Taxonomy" id="72036"/>
    <lineage>
        <taxon>Eukaryota</taxon>
        <taxon>Metazoa</taxon>
        <taxon>Ecdysozoa</taxon>
        <taxon>Arthropoda</taxon>
        <taxon>Crustacea</taxon>
        <taxon>Multicrustacea</taxon>
        <taxon>Hexanauplia</taxon>
        <taxon>Copepoda</taxon>
        <taxon>Siphonostomatoida</taxon>
        <taxon>Caligidae</taxon>
        <taxon>Lepeophtheirus</taxon>
    </lineage>
</organism>
<sequence length="252" mass="27609">MFTTFEPAGTIETDDGGVCNPRWDQFSVQNLNTGNPMNSIIPVICGENTGQHIYIDIGNQDGDSASLNFAFRQEQRDRVWDIKVTQIPCNTIDDPPAGCLQYLKGTSGRFTTFNFNILSSQHLGNQNYRICIRRELGHCCIQYIPCANEANSFSIGGTNLKSAVDTDCSTDYINIPNASNTCGGANLSQRFCSKMGILGFFNNANANTEVCSCTAPFTFGVITDITKNPNDDQMIQRGVCMDYRQIPCGGGN</sequence>
<dbReference type="InterPro" id="IPR058698">
    <property type="entry name" value="CUB_metazoa"/>
</dbReference>
<dbReference type="EMBL" id="HACA01015103">
    <property type="protein sequence ID" value="CDW32464.1"/>
    <property type="molecule type" value="Transcribed_RNA"/>
</dbReference>
<accession>A0A0K2U2E4</accession>
<evidence type="ECO:0000313" key="2">
    <source>
        <dbReference type="EMBL" id="CDW32464.1"/>
    </source>
</evidence>
<evidence type="ECO:0000259" key="1">
    <source>
        <dbReference type="Pfam" id="PF26080"/>
    </source>
</evidence>
<dbReference type="PANTHER" id="PTHR33236">
    <property type="entry name" value="INTRAFLAGELLAR TRANSPORT PROTEIN 122 FAMILY PROTEIN-RELATED"/>
    <property type="match status" value="1"/>
</dbReference>
<proteinExistence type="predicted"/>